<proteinExistence type="predicted"/>
<gene>
    <name evidence="1" type="ORF">ABVT43_07755</name>
</gene>
<dbReference type="PROSITE" id="PS51257">
    <property type="entry name" value="PROKAR_LIPOPROTEIN"/>
    <property type="match status" value="1"/>
</dbReference>
<accession>A0ABV2BSU2</accession>
<dbReference type="Gene3D" id="3.40.1000.10">
    <property type="entry name" value="Mog1/PsbP, alpha/beta/alpha sandwich"/>
    <property type="match status" value="1"/>
</dbReference>
<evidence type="ECO:0000313" key="2">
    <source>
        <dbReference type="Proteomes" id="UP001548189"/>
    </source>
</evidence>
<sequence length="185" mass="20978">MLRIFTQIVIALLLSTIMGCGGWSYIKKEKSEKINNQYEFMLPKGWMVIKSKEHVTLTRDAISLQSITVSFTAKKKAFETIKQDFPENALPYEIAELYLAEYKARNQSMTIDTSENNPKSIAGNDGFQIFLDTQNSDGVPYKLIISGFATKNGIYTLTYIAPKTRFYALDLANYTKLLNSLTKKS</sequence>
<organism evidence="1 2">
    <name type="scientific">Aliikangiella maris</name>
    <dbReference type="NCBI Taxonomy" id="3162458"/>
    <lineage>
        <taxon>Bacteria</taxon>
        <taxon>Pseudomonadati</taxon>
        <taxon>Pseudomonadota</taxon>
        <taxon>Gammaproteobacteria</taxon>
        <taxon>Oceanospirillales</taxon>
        <taxon>Pleioneaceae</taxon>
        <taxon>Aliikangiella</taxon>
    </lineage>
</organism>
<dbReference type="Proteomes" id="UP001548189">
    <property type="component" value="Unassembled WGS sequence"/>
</dbReference>
<protein>
    <submittedName>
        <fullName evidence="1">Uncharacterized protein</fullName>
    </submittedName>
</protein>
<reference evidence="1 2" key="1">
    <citation type="submission" date="2024-06" db="EMBL/GenBank/DDBJ databases">
        <authorList>
            <person name="Li F."/>
        </authorList>
    </citation>
    <scope>NUCLEOTIDE SEQUENCE [LARGE SCALE GENOMIC DNA]</scope>
    <source>
        <strain evidence="1 2">GXAS 311</strain>
    </source>
</reference>
<keyword evidence="2" id="KW-1185">Reference proteome</keyword>
<dbReference type="EMBL" id="JBEVCJ010000007">
    <property type="protein sequence ID" value="MET1255014.1"/>
    <property type="molecule type" value="Genomic_DNA"/>
</dbReference>
<name>A0ABV2BSU2_9GAMM</name>
<comment type="caution">
    <text evidence="1">The sequence shown here is derived from an EMBL/GenBank/DDBJ whole genome shotgun (WGS) entry which is preliminary data.</text>
</comment>
<evidence type="ECO:0000313" key="1">
    <source>
        <dbReference type="EMBL" id="MET1255014.1"/>
    </source>
</evidence>